<reference evidence="1 2" key="1">
    <citation type="submission" date="2016-04" db="EMBL/GenBank/DDBJ databases">
        <authorList>
            <consortium name="Pathogen Informatics"/>
        </authorList>
    </citation>
    <scope>NUCLEOTIDE SEQUENCE [LARGE SCALE GENOMIC DNA]</scope>
    <source>
        <strain evidence="1 2">H050680373</strain>
    </source>
</reference>
<sequence length="195" mass="21437">MTRAQAKTQRAAQGLRAVKLLLVRASHANAPRQRTVLLHRAASTWAEPLMAQAACRRGCAHCCHLPLLITSAEARLLAEANARPMTMPAKAIPLRDLLDADVLENLDAREGKTTPCPFLGAEGQCTSYAQRPAACRTHINLDDDDLLCRIVEGETVHAPYADARPLQALILMLQQDEFLADVREFFPDHADNGLR</sequence>
<evidence type="ECO:0000313" key="1">
    <source>
        <dbReference type="EMBL" id="SAI73123.1"/>
    </source>
</evidence>
<dbReference type="Pfam" id="PF03692">
    <property type="entry name" value="CxxCxxCC"/>
    <property type="match status" value="1"/>
</dbReference>
<keyword evidence="1" id="KW-0489">Methyltransferase</keyword>
<dbReference type="EMBL" id="FKIF01000008">
    <property type="protein sequence ID" value="SAI73123.1"/>
    <property type="molecule type" value="Genomic_DNA"/>
</dbReference>
<name>A0A157SSK3_9BORD</name>
<keyword evidence="1" id="KW-0969">Cilium</keyword>
<dbReference type="AlphaFoldDB" id="A0A157SSK3"/>
<proteinExistence type="predicted"/>
<dbReference type="STRING" id="288768.SAMEA3906486_04480"/>
<organism evidence="1 2">
    <name type="scientific">Bordetella ansorpii</name>
    <dbReference type="NCBI Taxonomy" id="288768"/>
    <lineage>
        <taxon>Bacteria</taxon>
        <taxon>Pseudomonadati</taxon>
        <taxon>Pseudomonadota</taxon>
        <taxon>Betaproteobacteria</taxon>
        <taxon>Burkholderiales</taxon>
        <taxon>Alcaligenaceae</taxon>
        <taxon>Bordetella</taxon>
    </lineage>
</organism>
<keyword evidence="1" id="KW-0282">Flagellum</keyword>
<dbReference type="GO" id="GO:0008168">
    <property type="term" value="F:methyltransferase activity"/>
    <property type="evidence" value="ECO:0007669"/>
    <property type="project" value="UniProtKB-KW"/>
</dbReference>
<protein>
    <submittedName>
        <fullName evidence="1">Flagellin N-methylase</fullName>
    </submittedName>
</protein>
<keyword evidence="2" id="KW-1185">Reference proteome</keyword>
<evidence type="ECO:0000313" key="2">
    <source>
        <dbReference type="Proteomes" id="UP000076848"/>
    </source>
</evidence>
<keyword evidence="1" id="KW-0966">Cell projection</keyword>
<dbReference type="Proteomes" id="UP000076848">
    <property type="component" value="Unassembled WGS sequence"/>
</dbReference>
<accession>A0A157SSK3</accession>
<dbReference type="GO" id="GO:0032259">
    <property type="term" value="P:methylation"/>
    <property type="evidence" value="ECO:0007669"/>
    <property type="project" value="UniProtKB-KW"/>
</dbReference>
<gene>
    <name evidence="1" type="ORF">SAMEA3906486_04480</name>
</gene>
<keyword evidence="1" id="KW-0808">Transferase</keyword>
<dbReference type="InterPro" id="IPR005358">
    <property type="entry name" value="Puta_zinc/iron-chelating_dom"/>
</dbReference>